<dbReference type="InterPro" id="IPR050297">
    <property type="entry name" value="LipidA_mod_glycosyltrf_83"/>
</dbReference>
<keyword evidence="5 8" id="KW-0812">Transmembrane</keyword>
<evidence type="ECO:0000313" key="10">
    <source>
        <dbReference type="Proteomes" id="UP000179233"/>
    </source>
</evidence>
<evidence type="ECO:0000256" key="7">
    <source>
        <dbReference type="ARBA" id="ARBA00023136"/>
    </source>
</evidence>
<feature type="transmembrane region" description="Helical" evidence="8">
    <location>
        <begin position="200"/>
        <end position="218"/>
    </location>
</feature>
<comment type="caution">
    <text evidence="9">The sequence shown here is derived from an EMBL/GenBank/DDBJ whole genome shotgun (WGS) entry which is preliminary data.</text>
</comment>
<feature type="transmembrane region" description="Helical" evidence="8">
    <location>
        <begin position="84"/>
        <end position="101"/>
    </location>
</feature>
<dbReference type="GO" id="GO:0016763">
    <property type="term" value="F:pentosyltransferase activity"/>
    <property type="evidence" value="ECO:0007669"/>
    <property type="project" value="TreeGrafter"/>
</dbReference>
<proteinExistence type="predicted"/>
<feature type="transmembrane region" description="Helical" evidence="8">
    <location>
        <begin position="224"/>
        <end position="242"/>
    </location>
</feature>
<feature type="transmembrane region" description="Helical" evidence="8">
    <location>
        <begin position="305"/>
        <end position="322"/>
    </location>
</feature>
<comment type="subcellular location">
    <subcellularLocation>
        <location evidence="1">Cell membrane</location>
        <topology evidence="1">Multi-pass membrane protein</topology>
    </subcellularLocation>
</comment>
<feature type="transmembrane region" description="Helical" evidence="8">
    <location>
        <begin position="56"/>
        <end position="77"/>
    </location>
</feature>
<evidence type="ECO:0000256" key="5">
    <source>
        <dbReference type="ARBA" id="ARBA00022692"/>
    </source>
</evidence>
<feature type="transmembrane region" description="Helical" evidence="8">
    <location>
        <begin position="281"/>
        <end position="298"/>
    </location>
</feature>
<dbReference type="AlphaFoldDB" id="A0A1G1VSE6"/>
<dbReference type="GO" id="GO:0009103">
    <property type="term" value="P:lipopolysaccharide biosynthetic process"/>
    <property type="evidence" value="ECO:0007669"/>
    <property type="project" value="UniProtKB-ARBA"/>
</dbReference>
<dbReference type="PANTHER" id="PTHR33908:SF11">
    <property type="entry name" value="MEMBRANE PROTEIN"/>
    <property type="match status" value="1"/>
</dbReference>
<evidence type="ECO:0000256" key="6">
    <source>
        <dbReference type="ARBA" id="ARBA00022989"/>
    </source>
</evidence>
<evidence type="ECO:0000256" key="2">
    <source>
        <dbReference type="ARBA" id="ARBA00022475"/>
    </source>
</evidence>
<dbReference type="Proteomes" id="UP000179233">
    <property type="component" value="Unassembled WGS sequence"/>
</dbReference>
<keyword evidence="4" id="KW-0808">Transferase</keyword>
<feature type="transmembrane region" description="Helical" evidence="8">
    <location>
        <begin position="132"/>
        <end position="159"/>
    </location>
</feature>
<keyword evidence="6 8" id="KW-1133">Transmembrane helix</keyword>
<evidence type="ECO:0000256" key="8">
    <source>
        <dbReference type="SAM" id="Phobius"/>
    </source>
</evidence>
<evidence type="ECO:0000256" key="1">
    <source>
        <dbReference type="ARBA" id="ARBA00004651"/>
    </source>
</evidence>
<keyword evidence="3" id="KW-0328">Glycosyltransferase</keyword>
<evidence type="ECO:0000313" key="9">
    <source>
        <dbReference type="EMBL" id="OGY18127.1"/>
    </source>
</evidence>
<dbReference type="PANTHER" id="PTHR33908">
    <property type="entry name" value="MANNOSYLTRANSFERASE YKCB-RELATED"/>
    <property type="match status" value="1"/>
</dbReference>
<evidence type="ECO:0000256" key="4">
    <source>
        <dbReference type="ARBA" id="ARBA00022679"/>
    </source>
</evidence>
<accession>A0A1G1VSE6</accession>
<keyword evidence="2" id="KW-1003">Cell membrane</keyword>
<name>A0A1G1VSE6_9BACT</name>
<evidence type="ECO:0000256" key="3">
    <source>
        <dbReference type="ARBA" id="ARBA00022676"/>
    </source>
</evidence>
<sequence>METLLTESLWGDESFSAMAVKLPFGETMGVVMRDTAPPLFYFVGWIWGRVFGFSEVALRSSSLLLMIGAAVFAYAIVKRIGKDRFAAIGAGFLSLLSPFLVPFAFEFRMYALFAFLVVGSVYFFIARKWRSYVVFTVAALYSHHYALFTVFGQFVWFLVTEFHWKSWRTFPRQLWPFVLIGALYIPWLYPFYLQIARVKGAGFWLQAPGVWEILGTLGRFATGGVPAGFVLPTAFLVGGLLLGKDWKRIGKRWLELFVIFLMPVAVAVGISHVLTPIFYDRYLLSVAIGTVILTTLGIRGRFRAGLFMLLVLYGYVSFTLFTHPTKRPFRELAAYVHSEQLEGDFFINYNGRAHHLWESKYYGISAPIYTPAGPLPLYVGTAQMTAEDTVAKLPEQALRLGVITSDPAETIVLPGGFRRAGIKEFGELKVVWFSHL</sequence>
<feature type="transmembrane region" description="Helical" evidence="8">
    <location>
        <begin position="107"/>
        <end position="125"/>
    </location>
</feature>
<gene>
    <name evidence="9" type="ORF">A2786_01245</name>
</gene>
<feature type="transmembrane region" description="Helical" evidence="8">
    <location>
        <begin position="174"/>
        <end position="193"/>
    </location>
</feature>
<protein>
    <submittedName>
        <fullName evidence="9">Uncharacterized protein</fullName>
    </submittedName>
</protein>
<reference evidence="9 10" key="1">
    <citation type="journal article" date="2016" name="Nat. Commun.">
        <title>Thousands of microbial genomes shed light on interconnected biogeochemical processes in an aquifer system.</title>
        <authorList>
            <person name="Anantharaman K."/>
            <person name="Brown C.T."/>
            <person name="Hug L.A."/>
            <person name="Sharon I."/>
            <person name="Castelle C.J."/>
            <person name="Probst A.J."/>
            <person name="Thomas B.C."/>
            <person name="Singh A."/>
            <person name="Wilkins M.J."/>
            <person name="Karaoz U."/>
            <person name="Brodie E.L."/>
            <person name="Williams K.H."/>
            <person name="Hubbard S.S."/>
            <person name="Banfield J.F."/>
        </authorList>
    </citation>
    <scope>NUCLEOTIDE SEQUENCE [LARGE SCALE GENOMIC DNA]</scope>
</reference>
<keyword evidence="7 8" id="KW-0472">Membrane</keyword>
<feature type="transmembrane region" description="Helical" evidence="8">
    <location>
        <begin position="254"/>
        <end position="275"/>
    </location>
</feature>
<organism evidence="9 10">
    <name type="scientific">Candidatus Chisholmbacteria bacterium RIFCSPHIGHO2_01_FULL_52_32</name>
    <dbReference type="NCBI Taxonomy" id="1797591"/>
    <lineage>
        <taxon>Bacteria</taxon>
        <taxon>Candidatus Chisholmiibacteriota</taxon>
    </lineage>
</organism>
<dbReference type="GO" id="GO:0005886">
    <property type="term" value="C:plasma membrane"/>
    <property type="evidence" value="ECO:0007669"/>
    <property type="project" value="UniProtKB-SubCell"/>
</dbReference>
<dbReference type="EMBL" id="MHCJ01000003">
    <property type="protein sequence ID" value="OGY18127.1"/>
    <property type="molecule type" value="Genomic_DNA"/>
</dbReference>